<accession>A0A8J4HBH6</accession>
<reference evidence="2" key="1">
    <citation type="journal article" date="2020" name="mSystems">
        <title>Genome- and Community-Level Interaction Insights into Carbon Utilization and Element Cycling Functions of Hydrothermarchaeota in Hydrothermal Sediment.</title>
        <authorList>
            <person name="Zhou Z."/>
            <person name="Liu Y."/>
            <person name="Xu W."/>
            <person name="Pan J."/>
            <person name="Luo Z.H."/>
            <person name="Li M."/>
        </authorList>
    </citation>
    <scope>NUCLEOTIDE SEQUENCE</scope>
    <source>
        <strain evidence="2">SpSt-997</strain>
    </source>
</reference>
<sequence>MTEPHAPLTIDTLTGAALAPYIADLARLRIVVFRDFPYLYDGDASYEASYLRRYQETPGAAVILARDGARVVGAATCLPLAEEMDSITAPFRARGLDLRRFFYFGESVLLSAYRGRGVGVAYFAAREAHARRVSGADFATFCAVIRPPDHPARPVGYVPLDDFWKKRGYVARPDLVCALRWRDVGEAGESEKRLGFWMKSLSGAALP</sequence>
<feature type="domain" description="N-acetyltransferase" evidence="1">
    <location>
        <begin position="46"/>
        <end position="153"/>
    </location>
</feature>
<protein>
    <submittedName>
        <fullName evidence="2">GNAT family N-acetyltransferase</fullName>
    </submittedName>
</protein>
<evidence type="ECO:0000313" key="2">
    <source>
        <dbReference type="EMBL" id="HGC42750.1"/>
    </source>
</evidence>
<dbReference type="SUPFAM" id="SSF55729">
    <property type="entry name" value="Acyl-CoA N-acyltransferases (Nat)"/>
    <property type="match status" value="1"/>
</dbReference>
<dbReference type="Pfam" id="PF00583">
    <property type="entry name" value="Acetyltransf_1"/>
    <property type="match status" value="1"/>
</dbReference>
<dbReference type="Gene3D" id="3.40.630.30">
    <property type="match status" value="1"/>
</dbReference>
<dbReference type="GO" id="GO:0016747">
    <property type="term" value="F:acyltransferase activity, transferring groups other than amino-acyl groups"/>
    <property type="evidence" value="ECO:0007669"/>
    <property type="project" value="InterPro"/>
</dbReference>
<gene>
    <name evidence="2" type="ORF">ENY07_05970</name>
</gene>
<dbReference type="AlphaFoldDB" id="A0A8J4HBH6"/>
<dbReference type="InterPro" id="IPR016181">
    <property type="entry name" value="Acyl_CoA_acyltransferase"/>
</dbReference>
<dbReference type="EMBL" id="DTQM01000112">
    <property type="protein sequence ID" value="HGC42750.1"/>
    <property type="molecule type" value="Genomic_DNA"/>
</dbReference>
<comment type="caution">
    <text evidence="2">The sequence shown here is derived from an EMBL/GenBank/DDBJ whole genome shotgun (WGS) entry which is preliminary data.</text>
</comment>
<dbReference type="InterPro" id="IPR000182">
    <property type="entry name" value="GNAT_dom"/>
</dbReference>
<organism evidence="2">
    <name type="scientific">Acidicaldus sp</name>
    <dbReference type="NCBI Taxonomy" id="1872105"/>
    <lineage>
        <taxon>Bacteria</taxon>
        <taxon>Pseudomonadati</taxon>
        <taxon>Pseudomonadota</taxon>
        <taxon>Alphaproteobacteria</taxon>
        <taxon>Acetobacterales</taxon>
        <taxon>Acetobacteraceae</taxon>
        <taxon>Acidicaldus</taxon>
    </lineage>
</organism>
<evidence type="ECO:0000259" key="1">
    <source>
        <dbReference type="Pfam" id="PF00583"/>
    </source>
</evidence>
<name>A0A8J4HBH6_9PROT</name>
<proteinExistence type="predicted"/>